<evidence type="ECO:0000256" key="4">
    <source>
        <dbReference type="SAM" id="Coils"/>
    </source>
</evidence>
<dbReference type="EC" id="2.7.13.3" evidence="2"/>
<comment type="caution">
    <text evidence="7">The sequence shown here is derived from an EMBL/GenBank/DDBJ whole genome shotgun (WGS) entry which is preliminary data.</text>
</comment>
<keyword evidence="3" id="KW-0597">Phosphoprotein</keyword>
<keyword evidence="7" id="KW-0808">Transferase</keyword>
<dbReference type="PANTHER" id="PTHR43547">
    <property type="entry name" value="TWO-COMPONENT HISTIDINE KINASE"/>
    <property type="match status" value="1"/>
</dbReference>
<keyword evidence="4" id="KW-0175">Coiled coil</keyword>
<dbReference type="InterPro" id="IPR036890">
    <property type="entry name" value="HATPase_C_sf"/>
</dbReference>
<keyword evidence="5" id="KW-1133">Transmembrane helix</keyword>
<proteinExistence type="predicted"/>
<evidence type="ECO:0000313" key="7">
    <source>
        <dbReference type="EMBL" id="MCA5003653.1"/>
    </source>
</evidence>
<feature type="transmembrane region" description="Helical" evidence="5">
    <location>
        <begin position="318"/>
        <end position="337"/>
    </location>
</feature>
<dbReference type="Gene3D" id="3.30.565.10">
    <property type="entry name" value="Histidine kinase-like ATPase, C-terminal domain"/>
    <property type="match status" value="1"/>
</dbReference>
<keyword evidence="5" id="KW-0812">Transmembrane</keyword>
<evidence type="ECO:0000259" key="6">
    <source>
        <dbReference type="PROSITE" id="PS50109"/>
    </source>
</evidence>
<feature type="coiled-coil region" evidence="4">
    <location>
        <begin position="342"/>
        <end position="369"/>
    </location>
</feature>
<feature type="domain" description="Histidine kinase" evidence="6">
    <location>
        <begin position="376"/>
        <end position="588"/>
    </location>
</feature>
<dbReference type="GO" id="GO:0016301">
    <property type="term" value="F:kinase activity"/>
    <property type="evidence" value="ECO:0007669"/>
    <property type="project" value="UniProtKB-KW"/>
</dbReference>
<keyword evidence="5" id="KW-0472">Membrane</keyword>
<protein>
    <recommendedName>
        <fullName evidence="2">histidine kinase</fullName>
        <ecNumber evidence="2">2.7.13.3</ecNumber>
    </recommendedName>
</protein>
<dbReference type="Pfam" id="PF02518">
    <property type="entry name" value="HATPase_c"/>
    <property type="match status" value="1"/>
</dbReference>
<evidence type="ECO:0000256" key="5">
    <source>
        <dbReference type="SAM" id="Phobius"/>
    </source>
</evidence>
<dbReference type="EMBL" id="JADEYP010000001">
    <property type="protein sequence ID" value="MCA5003653.1"/>
    <property type="molecule type" value="Genomic_DNA"/>
</dbReference>
<accession>A0ABS7Z0G1</accession>
<evidence type="ECO:0000256" key="2">
    <source>
        <dbReference type="ARBA" id="ARBA00012438"/>
    </source>
</evidence>
<dbReference type="PROSITE" id="PS50109">
    <property type="entry name" value="HIS_KIN"/>
    <property type="match status" value="1"/>
</dbReference>
<comment type="catalytic activity">
    <reaction evidence="1">
        <text>ATP + protein L-histidine = ADP + protein N-phospho-L-histidine.</text>
        <dbReference type="EC" id="2.7.13.3"/>
    </reaction>
</comment>
<name>A0ABS7Z0G1_9SPHI</name>
<dbReference type="SUPFAM" id="SSF55874">
    <property type="entry name" value="ATPase domain of HSP90 chaperone/DNA topoisomerase II/histidine kinase"/>
    <property type="match status" value="1"/>
</dbReference>
<dbReference type="Proteomes" id="UP001165302">
    <property type="component" value="Unassembled WGS sequence"/>
</dbReference>
<evidence type="ECO:0000313" key="8">
    <source>
        <dbReference type="Proteomes" id="UP001165302"/>
    </source>
</evidence>
<evidence type="ECO:0000256" key="3">
    <source>
        <dbReference type="ARBA" id="ARBA00022553"/>
    </source>
</evidence>
<dbReference type="Pfam" id="PF19904">
    <property type="entry name" value="DUF6377"/>
    <property type="match status" value="1"/>
</dbReference>
<dbReference type="InterPro" id="IPR004358">
    <property type="entry name" value="Sig_transdc_His_kin-like_C"/>
</dbReference>
<dbReference type="InterPro" id="IPR045957">
    <property type="entry name" value="DUF6377"/>
</dbReference>
<evidence type="ECO:0000256" key="1">
    <source>
        <dbReference type="ARBA" id="ARBA00000085"/>
    </source>
</evidence>
<dbReference type="CDD" id="cd00075">
    <property type="entry name" value="HATPase"/>
    <property type="match status" value="1"/>
</dbReference>
<reference evidence="7" key="1">
    <citation type="submission" date="2020-10" db="EMBL/GenBank/DDBJ databases">
        <authorList>
            <person name="Lu T."/>
            <person name="Wang Q."/>
            <person name="Han X."/>
        </authorList>
    </citation>
    <scope>NUCLEOTIDE SEQUENCE</scope>
    <source>
        <strain evidence="7">WQ 366</strain>
    </source>
</reference>
<dbReference type="PRINTS" id="PR00344">
    <property type="entry name" value="BCTRLSENSOR"/>
</dbReference>
<gene>
    <name evidence="7" type="ORF">IPZ78_00655</name>
</gene>
<dbReference type="RefSeq" id="WP_225550989.1">
    <property type="nucleotide sequence ID" value="NZ_JADEYP010000001.1"/>
</dbReference>
<sequence>MTTIFIAPYFCLGNDSSTDSLINVLKNDLKNKGSFDRSKEKRIVELNQKLASISPNEKNQQYTITNQLLDEYMPFQRDSAINIANKLIDISIKYNYNSNIARLKLAKILIISGALKEASDCLDKINIDNEIRENKLEYYHLKKWLNWAMAVSVGDKYYSKTYTEREAVYQDSAKMYANHENYDFQLLGIFSDAERTNKDKNYKNYLSIVHNYYKVQPHRAARLAYMLGDLYYDDEQKMLNFLIIASIFDVRNSTKETPAILKISNLLYQNGEIDNAYYLLQEGLDNATFFGSRLHKVEITNLLPKVTAQKIVQTERKIMIFIIILLFLTFIIIWFFFSRNKLKSLNQKISNKNIELQNILQELDKSQKENSWILKVLAHDLRGTIAGSIHLYEIFIHNQHLSPDEKKMLELLEETNQDALQTISDLLNVTTGNFDLKKHDTELDKLIVESASLLQYKANEKNQRLITKLISITVSINKEKIRRVIDNIISNAIKFSSPSSEIHIELQDKDNDSICIKVADNGIGIPEEFKSEIFEMKSKFRRQGTYGEESFGLGLYICKQIIDQHKGKIWIENNTNGGTIFFIELPKS</sequence>
<keyword evidence="7" id="KW-0418">Kinase</keyword>
<dbReference type="SMART" id="SM00387">
    <property type="entry name" value="HATPase_c"/>
    <property type="match status" value="1"/>
</dbReference>
<dbReference type="PANTHER" id="PTHR43547:SF2">
    <property type="entry name" value="HYBRID SIGNAL TRANSDUCTION HISTIDINE KINASE C"/>
    <property type="match status" value="1"/>
</dbReference>
<keyword evidence="8" id="KW-1185">Reference proteome</keyword>
<dbReference type="InterPro" id="IPR003594">
    <property type="entry name" value="HATPase_dom"/>
</dbReference>
<dbReference type="Gene3D" id="1.10.287.130">
    <property type="match status" value="1"/>
</dbReference>
<organism evidence="7 8">
    <name type="scientific">Sphingobacterium bovistauri</name>
    <dbReference type="NCBI Taxonomy" id="2781959"/>
    <lineage>
        <taxon>Bacteria</taxon>
        <taxon>Pseudomonadati</taxon>
        <taxon>Bacteroidota</taxon>
        <taxon>Sphingobacteriia</taxon>
        <taxon>Sphingobacteriales</taxon>
        <taxon>Sphingobacteriaceae</taxon>
        <taxon>Sphingobacterium</taxon>
    </lineage>
</organism>
<dbReference type="InterPro" id="IPR005467">
    <property type="entry name" value="His_kinase_dom"/>
</dbReference>